<dbReference type="EMBL" id="CP016535">
    <property type="protein sequence ID" value="ANU12329.1"/>
    <property type="molecule type" value="Genomic_DNA"/>
</dbReference>
<name>A0ABM6DA57_9BACL</name>
<protein>
    <recommendedName>
        <fullName evidence="3">Transposase</fullName>
    </recommendedName>
</protein>
<evidence type="ECO:0008006" key="3">
    <source>
        <dbReference type="Google" id="ProtNLM"/>
    </source>
</evidence>
<evidence type="ECO:0000313" key="2">
    <source>
        <dbReference type="Proteomes" id="UP000092661"/>
    </source>
</evidence>
<geneLocation type="plasmid" evidence="1 2">
    <name>pPA05-1</name>
</geneLocation>
<reference evidence="1" key="1">
    <citation type="submission" date="2016-10" db="EMBL/GenBank/DDBJ databases">
        <authorList>
            <person name="See-Too W.S."/>
        </authorList>
    </citation>
    <scope>NUCLEOTIDE SEQUENCE</scope>
    <source>
        <strain evidence="1">DSM 14505</strain>
        <plasmid evidence="1">pPA05-1</plasmid>
    </source>
</reference>
<keyword evidence="1" id="KW-0614">Plasmid</keyword>
<dbReference type="Proteomes" id="UP000092661">
    <property type="component" value="Plasmid pPA05-1"/>
</dbReference>
<proteinExistence type="predicted"/>
<keyword evidence="2" id="KW-1185">Reference proteome</keyword>
<accession>A0ABM6DA57</accession>
<organism evidence="1 2">
    <name type="scientific">Planococcus antarcticus DSM 14505</name>
    <dbReference type="NCBI Taxonomy" id="1185653"/>
    <lineage>
        <taxon>Bacteria</taxon>
        <taxon>Bacillati</taxon>
        <taxon>Bacillota</taxon>
        <taxon>Bacilli</taxon>
        <taxon>Bacillales</taxon>
        <taxon>Caryophanaceae</taxon>
        <taxon>Planococcus</taxon>
    </lineage>
</organism>
<sequence length="67" mass="7822">MSYSFKGFLVNHRGVHSSVKSMFVQLSGCIPRIFGYPYWHLLQKWLSSLQYAWFSGKVEKVVQLPRA</sequence>
<gene>
    <name evidence="1" type="ORF">BBH88_18690</name>
</gene>
<evidence type="ECO:0000313" key="1">
    <source>
        <dbReference type="EMBL" id="ANU12329.1"/>
    </source>
</evidence>